<dbReference type="InterPro" id="IPR004119">
    <property type="entry name" value="EcKL"/>
</dbReference>
<dbReference type="InterPro" id="IPR011009">
    <property type="entry name" value="Kinase-like_dom_sf"/>
</dbReference>
<evidence type="ECO:0000313" key="3">
    <source>
        <dbReference type="Proteomes" id="UP000653454"/>
    </source>
</evidence>
<dbReference type="Gene3D" id="3.90.1200.10">
    <property type="match status" value="1"/>
</dbReference>
<protein>
    <submittedName>
        <fullName evidence="2">(diamondback moth) hypothetical protein</fullName>
    </submittedName>
</protein>
<dbReference type="AlphaFoldDB" id="A0A8S4G7Q9"/>
<dbReference type="SUPFAM" id="SSF56112">
    <property type="entry name" value="Protein kinase-like (PK-like)"/>
    <property type="match status" value="1"/>
</dbReference>
<dbReference type="Proteomes" id="UP000653454">
    <property type="component" value="Unassembled WGS sequence"/>
</dbReference>
<dbReference type="EMBL" id="CAJHNJ030000110">
    <property type="protein sequence ID" value="CAG9135701.1"/>
    <property type="molecule type" value="Genomic_DNA"/>
</dbReference>
<evidence type="ECO:0000259" key="1">
    <source>
        <dbReference type="SMART" id="SM00587"/>
    </source>
</evidence>
<dbReference type="InterPro" id="IPR015897">
    <property type="entry name" value="CHK_kinase-like"/>
</dbReference>
<proteinExistence type="predicted"/>
<accession>A0A8S4G7Q9</accession>
<keyword evidence="3" id="KW-1185">Reference proteome</keyword>
<sequence>MEDYTSLLQVSKCLTNERLSQALTDWFKEECQFTHWEYVKGTGAGDSYMSELMCIKIHGKNPKTDNPKHVQVILKSIPKGLCRRLTFRSNQFFENEIRFYEDVLPELIKFQATKNLKDPFVNCPRVFATYTDGENDYIILGDATLENFVTAAVRQDGIDIEHCRVTLRTFAKFHAMSFAMKDQDPKGFERISNRVVETYYLERHWPWYKKFWGRLCKIAIDAVEKEYPDSIYLDKIKEFATPEAFNKCIEAVRNTKETGVISHGDSWTTNFLYKYEKKVPVDAKMIDFQLSRYASPVLDISFFIYACTTQELRLKHYDELMKYYYDVLASQIDEMGSDSKRVYSWDKYQEEVKKYSFFGLTFSMESTPFIVLDPEDAIDMDISGDKAIDIDDFWNVGYFKTKEGRLREANNIVHCVDNGYI</sequence>
<dbReference type="SMART" id="SM00587">
    <property type="entry name" value="CHK"/>
    <property type="match status" value="1"/>
</dbReference>
<evidence type="ECO:0000313" key="2">
    <source>
        <dbReference type="EMBL" id="CAG9135701.1"/>
    </source>
</evidence>
<name>A0A8S4G7Q9_PLUXY</name>
<organism evidence="2 3">
    <name type="scientific">Plutella xylostella</name>
    <name type="common">Diamondback moth</name>
    <name type="synonym">Plutella maculipennis</name>
    <dbReference type="NCBI Taxonomy" id="51655"/>
    <lineage>
        <taxon>Eukaryota</taxon>
        <taxon>Metazoa</taxon>
        <taxon>Ecdysozoa</taxon>
        <taxon>Arthropoda</taxon>
        <taxon>Hexapoda</taxon>
        <taxon>Insecta</taxon>
        <taxon>Pterygota</taxon>
        <taxon>Neoptera</taxon>
        <taxon>Endopterygota</taxon>
        <taxon>Lepidoptera</taxon>
        <taxon>Glossata</taxon>
        <taxon>Ditrysia</taxon>
        <taxon>Yponomeutoidea</taxon>
        <taxon>Plutellidae</taxon>
        <taxon>Plutella</taxon>
    </lineage>
</organism>
<comment type="caution">
    <text evidence="2">The sequence shown here is derived from an EMBL/GenBank/DDBJ whole genome shotgun (WGS) entry which is preliminary data.</text>
</comment>
<reference evidence="2" key="1">
    <citation type="submission" date="2020-11" db="EMBL/GenBank/DDBJ databases">
        <authorList>
            <person name="Whiteford S."/>
        </authorList>
    </citation>
    <scope>NUCLEOTIDE SEQUENCE</scope>
</reference>
<dbReference type="PANTHER" id="PTHR11012:SF57">
    <property type="entry name" value="LD10016P"/>
    <property type="match status" value="1"/>
</dbReference>
<gene>
    <name evidence="2" type="ORF">PLXY2_LOCUS13949</name>
</gene>
<dbReference type="PANTHER" id="PTHR11012">
    <property type="entry name" value="PROTEIN KINASE-LIKE DOMAIN-CONTAINING"/>
    <property type="match status" value="1"/>
</dbReference>
<feature type="domain" description="CHK kinase-like" evidence="1">
    <location>
        <begin position="138"/>
        <end position="334"/>
    </location>
</feature>
<dbReference type="Pfam" id="PF02958">
    <property type="entry name" value="EcKL"/>
    <property type="match status" value="1"/>
</dbReference>